<reference evidence="3" key="1">
    <citation type="submission" date="2022-11" db="UniProtKB">
        <authorList>
            <consortium name="WormBaseParasite"/>
        </authorList>
    </citation>
    <scope>IDENTIFICATION</scope>
</reference>
<accession>A0A914M8T0</accession>
<protein>
    <submittedName>
        <fullName evidence="3">Candidate secreted effector</fullName>
    </submittedName>
</protein>
<proteinExistence type="predicted"/>
<name>A0A914M8T0_MELIC</name>
<feature type="chain" id="PRO_5037242226" evidence="1">
    <location>
        <begin position="20"/>
        <end position="72"/>
    </location>
</feature>
<keyword evidence="1" id="KW-0732">Signal</keyword>
<evidence type="ECO:0000313" key="2">
    <source>
        <dbReference type="Proteomes" id="UP000887563"/>
    </source>
</evidence>
<feature type="signal peptide" evidence="1">
    <location>
        <begin position="1"/>
        <end position="19"/>
    </location>
</feature>
<evidence type="ECO:0000313" key="3">
    <source>
        <dbReference type="WBParaSite" id="Minc3s01448g23905"/>
    </source>
</evidence>
<keyword evidence="2" id="KW-1185">Reference proteome</keyword>
<dbReference type="Proteomes" id="UP000887563">
    <property type="component" value="Unplaced"/>
</dbReference>
<sequence length="72" mass="7746">MNNLLALLVVFLIFVSVESDTIPEILSNFCLTLCSNTCFLQLGINCPTGAFAISALQKLCNQAGFSCDTIVK</sequence>
<dbReference type="WBParaSite" id="Minc3s01448g23905">
    <property type="protein sequence ID" value="Minc3s01448g23905"/>
    <property type="gene ID" value="Minc3s01448g23905"/>
</dbReference>
<dbReference type="AlphaFoldDB" id="A0A914M8T0"/>
<organism evidence="2 3">
    <name type="scientific">Meloidogyne incognita</name>
    <name type="common">Southern root-knot nematode worm</name>
    <name type="synonym">Oxyuris incognita</name>
    <dbReference type="NCBI Taxonomy" id="6306"/>
    <lineage>
        <taxon>Eukaryota</taxon>
        <taxon>Metazoa</taxon>
        <taxon>Ecdysozoa</taxon>
        <taxon>Nematoda</taxon>
        <taxon>Chromadorea</taxon>
        <taxon>Rhabditida</taxon>
        <taxon>Tylenchina</taxon>
        <taxon>Tylenchomorpha</taxon>
        <taxon>Tylenchoidea</taxon>
        <taxon>Meloidogynidae</taxon>
        <taxon>Meloidogyninae</taxon>
        <taxon>Meloidogyne</taxon>
        <taxon>Meloidogyne incognita group</taxon>
    </lineage>
</organism>
<evidence type="ECO:0000256" key="1">
    <source>
        <dbReference type="SAM" id="SignalP"/>
    </source>
</evidence>